<dbReference type="PANTHER" id="PTHR34069">
    <property type="entry name" value="3-OXOACYL-[ACYL-CARRIER-PROTEIN] SYNTHASE 3"/>
    <property type="match status" value="1"/>
</dbReference>
<name>A0ABQ3S5S8_9ACTN</name>
<evidence type="ECO:0000313" key="8">
    <source>
        <dbReference type="Proteomes" id="UP000649259"/>
    </source>
</evidence>
<evidence type="ECO:0000256" key="4">
    <source>
        <dbReference type="SAM" id="Phobius"/>
    </source>
</evidence>
<dbReference type="GeneID" id="91472957"/>
<protein>
    <submittedName>
        <fullName evidence="7">3-oxoacyl-[acyl-carrier-protein] synthase 3</fullName>
    </submittedName>
</protein>
<dbReference type="InterPro" id="IPR013751">
    <property type="entry name" value="ACP_syn_III_N"/>
</dbReference>
<dbReference type="Gene3D" id="3.40.47.10">
    <property type="match status" value="1"/>
</dbReference>
<dbReference type="NCBIfam" id="NF006829">
    <property type="entry name" value="PRK09352.1"/>
    <property type="match status" value="1"/>
</dbReference>
<dbReference type="PANTHER" id="PTHR34069:SF2">
    <property type="entry name" value="BETA-KETOACYL-[ACYL-CARRIER-PROTEIN] SYNTHASE III"/>
    <property type="match status" value="1"/>
</dbReference>
<keyword evidence="4" id="KW-0472">Membrane</keyword>
<dbReference type="Pfam" id="PF08545">
    <property type="entry name" value="ACP_syn_III"/>
    <property type="match status" value="1"/>
</dbReference>
<comment type="caution">
    <text evidence="7">The sequence shown here is derived from an EMBL/GenBank/DDBJ whole genome shotgun (WGS) entry which is preliminary data.</text>
</comment>
<sequence length="347" mass="35707">MTVQRDQGYVTSVLGTGSYLPERVVTNEEIEARVPGASAGWIADRTAILERRYAAPDEAASDLAVHAARAALDQAGVDADGIDFIIVATTTGDAPIPSTASLVQLALGARRAACFDVNIACTGFVTALSIARAYVALDPATKVLVIGSDVWTRFIDFGDRATSVLFGDGAGAAVVGSVPHAPGDPERGLLKVELVSRADAHELISMPAGGSRRPASVETVADGGHLLSMRGRGVRDFVLDNVPGLIAGLLKRSGCQPADVRHFVPHQANGRLVAELAEASGLERARTHLPLCHSGNIGSASVPVALDAANRSGVLRDGDLVLLAGFGAGMAAGAALLRWTGTEGGAR</sequence>
<feature type="domain" description="Beta-ketoacyl-[acyl-carrier-protein] synthase III N-terminal" evidence="6">
    <location>
        <begin position="115"/>
        <end position="183"/>
    </location>
</feature>
<reference evidence="8" key="1">
    <citation type="submission" date="2023-07" db="EMBL/GenBank/DDBJ databases">
        <title>Whole genome shotgun sequence of Streptomyces cacaoi subsp. asoensis NBRC 13813.</title>
        <authorList>
            <person name="Komaki H."/>
            <person name="Tamura T."/>
        </authorList>
    </citation>
    <scope>NUCLEOTIDE SEQUENCE [LARGE SCALE GENOMIC DNA]</scope>
    <source>
        <strain evidence="8">NBRC 13813</strain>
    </source>
</reference>
<evidence type="ECO:0000256" key="1">
    <source>
        <dbReference type="ARBA" id="ARBA00022490"/>
    </source>
</evidence>
<evidence type="ECO:0000259" key="6">
    <source>
        <dbReference type="Pfam" id="PF08545"/>
    </source>
</evidence>
<proteinExistence type="predicted"/>
<feature type="transmembrane region" description="Helical" evidence="4">
    <location>
        <begin position="320"/>
        <end position="339"/>
    </location>
</feature>
<keyword evidence="8" id="KW-1185">Reference proteome</keyword>
<accession>A0ABQ3S5S8</accession>
<evidence type="ECO:0000256" key="3">
    <source>
        <dbReference type="ARBA" id="ARBA00023315"/>
    </source>
</evidence>
<keyword evidence="4" id="KW-1133">Transmembrane helix</keyword>
<dbReference type="Pfam" id="PF08541">
    <property type="entry name" value="ACP_syn_III_C"/>
    <property type="match status" value="1"/>
</dbReference>
<keyword evidence="2" id="KW-0808">Transferase</keyword>
<keyword evidence="3" id="KW-0012">Acyltransferase</keyword>
<feature type="domain" description="Beta-ketoacyl-[acyl-carrier-protein] synthase III C-terminal" evidence="5">
    <location>
        <begin position="250"/>
        <end position="339"/>
    </location>
</feature>
<keyword evidence="1" id="KW-0963">Cytoplasm</keyword>
<dbReference type="CDD" id="cd00830">
    <property type="entry name" value="KAS_III"/>
    <property type="match status" value="1"/>
</dbReference>
<keyword evidence="4" id="KW-0812">Transmembrane</keyword>
<evidence type="ECO:0000256" key="2">
    <source>
        <dbReference type="ARBA" id="ARBA00022679"/>
    </source>
</evidence>
<dbReference type="EMBL" id="BNEB01000005">
    <property type="protein sequence ID" value="GHI63474.1"/>
    <property type="molecule type" value="Genomic_DNA"/>
</dbReference>
<dbReference type="InterPro" id="IPR016039">
    <property type="entry name" value="Thiolase-like"/>
</dbReference>
<dbReference type="SUPFAM" id="SSF53901">
    <property type="entry name" value="Thiolase-like"/>
    <property type="match status" value="1"/>
</dbReference>
<organism evidence="7 8">
    <name type="scientific">Streptomyces asoensis</name>
    <dbReference type="NCBI Taxonomy" id="249586"/>
    <lineage>
        <taxon>Bacteria</taxon>
        <taxon>Bacillati</taxon>
        <taxon>Actinomycetota</taxon>
        <taxon>Actinomycetes</taxon>
        <taxon>Kitasatosporales</taxon>
        <taxon>Streptomycetaceae</taxon>
        <taxon>Streptomyces</taxon>
    </lineage>
</organism>
<evidence type="ECO:0000313" key="7">
    <source>
        <dbReference type="EMBL" id="GHI63474.1"/>
    </source>
</evidence>
<dbReference type="InterPro" id="IPR013747">
    <property type="entry name" value="ACP_syn_III_C"/>
</dbReference>
<dbReference type="RefSeq" id="WP_229901596.1">
    <property type="nucleotide sequence ID" value="NZ_BMSI01000023.1"/>
</dbReference>
<gene>
    <name evidence="7" type="primary">fabH_1</name>
    <name evidence="7" type="ORF">Saso_51240</name>
</gene>
<evidence type="ECO:0000259" key="5">
    <source>
        <dbReference type="Pfam" id="PF08541"/>
    </source>
</evidence>
<dbReference type="Proteomes" id="UP000649259">
    <property type="component" value="Unassembled WGS sequence"/>
</dbReference>